<sequence>MRTINVALAILALLFLLTIFKPHEAARTLHEQEQELMKSESLLFQSLAHTPVDPSHPSSDTHIPANTLDQKGFALQRAPMTPRIQAPTPTSPPASTLGQKGFAGPAMPLLPPVYPQRTVQSGVATN</sequence>
<protein>
    <submittedName>
        <fullName evidence="1">Uncharacterized protein</fullName>
    </submittedName>
</protein>
<organism evidence="1 2">
    <name type="scientific">Rhododendron molle</name>
    <name type="common">Chinese azalea</name>
    <name type="synonym">Azalea mollis</name>
    <dbReference type="NCBI Taxonomy" id="49168"/>
    <lineage>
        <taxon>Eukaryota</taxon>
        <taxon>Viridiplantae</taxon>
        <taxon>Streptophyta</taxon>
        <taxon>Embryophyta</taxon>
        <taxon>Tracheophyta</taxon>
        <taxon>Spermatophyta</taxon>
        <taxon>Magnoliopsida</taxon>
        <taxon>eudicotyledons</taxon>
        <taxon>Gunneridae</taxon>
        <taxon>Pentapetalae</taxon>
        <taxon>asterids</taxon>
        <taxon>Ericales</taxon>
        <taxon>Ericaceae</taxon>
        <taxon>Ericoideae</taxon>
        <taxon>Rhodoreae</taxon>
        <taxon>Rhododendron</taxon>
    </lineage>
</organism>
<evidence type="ECO:0000313" key="2">
    <source>
        <dbReference type="Proteomes" id="UP001062846"/>
    </source>
</evidence>
<reference evidence="1" key="1">
    <citation type="submission" date="2022-02" db="EMBL/GenBank/DDBJ databases">
        <title>Plant Genome Project.</title>
        <authorList>
            <person name="Zhang R.-G."/>
        </authorList>
    </citation>
    <scope>NUCLEOTIDE SEQUENCE</scope>
    <source>
        <strain evidence="1">AT1</strain>
    </source>
</reference>
<dbReference type="Proteomes" id="UP001062846">
    <property type="component" value="Chromosome 1"/>
</dbReference>
<accession>A0ACC0QAL2</accession>
<proteinExistence type="predicted"/>
<keyword evidence="2" id="KW-1185">Reference proteome</keyword>
<comment type="caution">
    <text evidence="1">The sequence shown here is derived from an EMBL/GenBank/DDBJ whole genome shotgun (WGS) entry which is preliminary data.</text>
</comment>
<gene>
    <name evidence="1" type="ORF">RHMOL_Rhmol01G0355300</name>
</gene>
<name>A0ACC0QAL2_RHOML</name>
<dbReference type="EMBL" id="CM046388">
    <property type="protein sequence ID" value="KAI8574456.1"/>
    <property type="molecule type" value="Genomic_DNA"/>
</dbReference>
<evidence type="ECO:0000313" key="1">
    <source>
        <dbReference type="EMBL" id="KAI8574456.1"/>
    </source>
</evidence>